<evidence type="ECO:0000256" key="1">
    <source>
        <dbReference type="SAM" id="Phobius"/>
    </source>
</evidence>
<comment type="caution">
    <text evidence="2">The sequence shown here is derived from an EMBL/GenBank/DDBJ whole genome shotgun (WGS) entry which is preliminary data.</text>
</comment>
<keyword evidence="1" id="KW-0472">Membrane</keyword>
<dbReference type="OrthoDB" id="190895at2"/>
<evidence type="ECO:0000313" key="3">
    <source>
        <dbReference type="Proteomes" id="UP000316298"/>
    </source>
</evidence>
<dbReference type="Proteomes" id="UP000316298">
    <property type="component" value="Unassembled WGS sequence"/>
</dbReference>
<accession>A0A542ELB2</accession>
<keyword evidence="1" id="KW-1133">Transmembrane helix</keyword>
<gene>
    <name evidence="2" type="ORF">FB475_0221</name>
</gene>
<keyword evidence="3" id="KW-1185">Reference proteome</keyword>
<organism evidence="2 3">
    <name type="scientific">Kribbella jejuensis</name>
    <dbReference type="NCBI Taxonomy" id="236068"/>
    <lineage>
        <taxon>Bacteria</taxon>
        <taxon>Bacillati</taxon>
        <taxon>Actinomycetota</taxon>
        <taxon>Actinomycetes</taxon>
        <taxon>Propionibacteriales</taxon>
        <taxon>Kribbellaceae</taxon>
        <taxon>Kribbella</taxon>
    </lineage>
</organism>
<proteinExistence type="predicted"/>
<protein>
    <submittedName>
        <fullName evidence="2">Uncharacterized protein</fullName>
    </submittedName>
</protein>
<evidence type="ECO:0000313" key="2">
    <source>
        <dbReference type="EMBL" id="TQJ16132.1"/>
    </source>
</evidence>
<dbReference type="RefSeq" id="WP_141851639.1">
    <property type="nucleotide sequence ID" value="NZ_BAAAKA010000008.1"/>
</dbReference>
<sequence length="237" mass="27037">MADVPWVPVGMFVTAMVLAVVTRLRPHKPKPEIALLAQRLGLRYTARDYEIGELVAGLHPRGRFRRANDVVHGDFFGYPVTAFTYTSHEEGRDSERAHRNGYHHGYIWITLPVELPRLDIDRGIPDVAGFALGWTPVRTESGEFNQRFNPRAADDRFAHAVLHPRMIEFLLARNPPDFRIVGNRVGFDRLGGGYSPAEIWWSVHFLREFVDLIPAFVRRDFAVQRPTVADRAWPASS</sequence>
<keyword evidence="1" id="KW-0812">Transmembrane</keyword>
<feature type="transmembrane region" description="Helical" evidence="1">
    <location>
        <begin position="6"/>
        <end position="24"/>
    </location>
</feature>
<dbReference type="EMBL" id="VFMM01000001">
    <property type="protein sequence ID" value="TQJ16132.1"/>
    <property type="molecule type" value="Genomic_DNA"/>
</dbReference>
<dbReference type="AlphaFoldDB" id="A0A542ELB2"/>
<name>A0A542ELB2_9ACTN</name>
<reference evidence="2 3" key="1">
    <citation type="submission" date="2019-06" db="EMBL/GenBank/DDBJ databases">
        <title>Sequencing the genomes of 1000 actinobacteria strains.</title>
        <authorList>
            <person name="Klenk H.-P."/>
        </authorList>
    </citation>
    <scope>NUCLEOTIDE SEQUENCE [LARGE SCALE GENOMIC DNA]</scope>
    <source>
        <strain evidence="2 3">DSM 17305</strain>
    </source>
</reference>